<evidence type="ECO:0000313" key="12">
    <source>
        <dbReference type="Proteomes" id="UP000277300"/>
    </source>
</evidence>
<feature type="transmembrane region" description="Helical" evidence="7">
    <location>
        <begin position="300"/>
        <end position="319"/>
    </location>
</feature>
<keyword evidence="5 7" id="KW-1133">Transmembrane helix</keyword>
<evidence type="ECO:0000256" key="6">
    <source>
        <dbReference type="ARBA" id="ARBA00023136"/>
    </source>
</evidence>
<feature type="region of interest" description="Disordered" evidence="9">
    <location>
        <begin position="1"/>
        <end position="36"/>
    </location>
</feature>
<keyword evidence="3" id="KW-1003">Cell membrane</keyword>
<evidence type="ECO:0000256" key="3">
    <source>
        <dbReference type="ARBA" id="ARBA00022475"/>
    </source>
</evidence>
<dbReference type="GO" id="GO:0015293">
    <property type="term" value="F:symporter activity"/>
    <property type="evidence" value="ECO:0007669"/>
    <property type="project" value="UniProtKB-UniRule"/>
</dbReference>
<evidence type="ECO:0000256" key="9">
    <source>
        <dbReference type="SAM" id="MobiDB-lite"/>
    </source>
</evidence>
<feature type="transmembrane region" description="Helical" evidence="7">
    <location>
        <begin position="612"/>
        <end position="632"/>
    </location>
</feature>
<keyword evidence="4 7" id="KW-0812">Transmembrane</keyword>
<feature type="compositionally biased region" description="Polar residues" evidence="9">
    <location>
        <begin position="24"/>
        <end position="33"/>
    </location>
</feature>
<keyword evidence="6 7" id="KW-0472">Membrane</keyword>
<evidence type="ECO:0000313" key="13">
    <source>
        <dbReference type="Proteomes" id="UP000284657"/>
    </source>
</evidence>
<dbReference type="Proteomes" id="UP000277300">
    <property type="component" value="Unassembled WGS sequence"/>
</dbReference>
<dbReference type="EMBL" id="MBDO02000588">
    <property type="protein sequence ID" value="RLN53708.1"/>
    <property type="molecule type" value="Genomic_DNA"/>
</dbReference>
<evidence type="ECO:0000256" key="2">
    <source>
        <dbReference type="ARBA" id="ARBA00022448"/>
    </source>
</evidence>
<dbReference type="InterPro" id="IPR036458">
    <property type="entry name" value="Na:dicarbo_symporter_sf"/>
</dbReference>
<evidence type="ECO:0000256" key="7">
    <source>
        <dbReference type="RuleBase" id="RU361216"/>
    </source>
</evidence>
<feature type="transmembrane region" description="Helical" evidence="7">
    <location>
        <begin position="491"/>
        <end position="510"/>
    </location>
</feature>
<feature type="transmembrane region" description="Helical" evidence="7">
    <location>
        <begin position="530"/>
        <end position="554"/>
    </location>
</feature>
<comment type="similarity">
    <text evidence="7">Belongs to the dicarboxylate/amino acid:cation symporter (DAACS) (TC 2.A.23) family.</text>
</comment>
<protein>
    <recommendedName>
        <fullName evidence="7">Amino acid transporter</fullName>
    </recommendedName>
</protein>
<feature type="transmembrane region" description="Helical" evidence="7">
    <location>
        <begin position="335"/>
        <end position="361"/>
    </location>
</feature>
<accession>A0A3F2RDD5</accession>
<keyword evidence="2 7" id="KW-0813">Transport</keyword>
<comment type="subcellular location">
    <subcellularLocation>
        <location evidence="1">Cell membrane</location>
        <topology evidence="1">Multi-pass membrane protein</topology>
    </subcellularLocation>
    <subcellularLocation>
        <location evidence="7">Membrane</location>
        <topology evidence="7">Multi-pass membrane protein</topology>
    </subcellularLocation>
</comment>
<evidence type="ECO:0000313" key="11">
    <source>
        <dbReference type="EMBL" id="RLN53708.1"/>
    </source>
</evidence>
<dbReference type="OrthoDB" id="5877963at2759"/>
<evidence type="ECO:0000256" key="1">
    <source>
        <dbReference type="ARBA" id="ARBA00004651"/>
    </source>
</evidence>
<sequence length="644" mass="70644">MSGRSTSSQRDSVSDSESEILSIGPSSIDSVNNLRRGRPRHVIYEGSEVDDNDTHSELDMSLYDTDEVPDGSRQSYRISLGSDGFGSVLSDGDGGTHEEFDEEVEFPRHRNRNNFNSFVSVDTESSELNEPTHLPRANPPSALHFHQLQQQNQQLQALQRQQQEQIHEQQQRFPGAYEAASISSSSFYQYLRGSHAFGIEAEDGNDAVDLSTGQPQYQYGRSSKAPMGSEPFIRTNFTDATLDPPLGTPSDPYDILGTPPGDPPNSHLSRPAPEPNRNSAPFDEIHSQALQYLPKSMNSFLLLFLMVVGFAVGFAALSFDPNEAYGYWLNQVGTLYVRLVNCTAVPMGICQVIFSVSTLTARGAILRLWLKTLGFYFVLCILSIVMAIAMAGIFRSSLKQQDILTFTSSSSSFGFQCGNNKYLELTGTTLACSADRFASVNSTAVFPSFVDMNSVLGLPESVESLSFTQYLFALSACYVPNNIVEALGADFHISSMVIATVLGIAVTRSFRGGGVGRERGDARRNPLLRVFVHLYAALFTILDWLQSLALVAILPLTIGSVLVDPANAQLASFAGNWCLATLVVCAIQSLVLCPLVFYLVTRRHPFGWLLKVMPALLYSALLQSPMLPLAIATKSVLRTRELFL</sequence>
<evidence type="ECO:0000313" key="10">
    <source>
        <dbReference type="EMBL" id="RLN44988.1"/>
    </source>
</evidence>
<feature type="coiled-coil region" evidence="8">
    <location>
        <begin position="145"/>
        <end position="172"/>
    </location>
</feature>
<dbReference type="PRINTS" id="PR00173">
    <property type="entry name" value="EDTRNSPORT"/>
</dbReference>
<name>A0A3F2RDD5_9STRA</name>
<feature type="region of interest" description="Disordered" evidence="9">
    <location>
        <begin position="240"/>
        <end position="280"/>
    </location>
</feature>
<feature type="transmembrane region" description="Helical" evidence="7">
    <location>
        <begin position="373"/>
        <end position="394"/>
    </location>
</feature>
<dbReference type="InterPro" id="IPR001991">
    <property type="entry name" value="Na-dicarboxylate_symporter"/>
</dbReference>
<dbReference type="PANTHER" id="PTHR42865:SF7">
    <property type="entry name" value="PROTON_GLUTAMATE-ASPARTATE SYMPORTER"/>
    <property type="match status" value="1"/>
</dbReference>
<reference evidence="12 13" key="1">
    <citation type="submission" date="2018-07" db="EMBL/GenBank/DDBJ databases">
        <title>Genome sequencing of oomycete isolates from Chile give support for New Zealand origin for Phytophthora kernoviae and make available the first Nothophytophthora sp. genome.</title>
        <authorList>
            <person name="Studholme D.J."/>
            <person name="Sanfuentes E."/>
            <person name="Panda P."/>
            <person name="Hill R."/>
            <person name="Sambles C."/>
            <person name="Grant M."/>
            <person name="Williams N.M."/>
            <person name="Mcdougal R.L."/>
        </authorList>
    </citation>
    <scope>NUCLEOTIDE SEQUENCE [LARGE SCALE GENOMIC DNA]</scope>
    <source>
        <strain evidence="11">Chile6</strain>
        <strain evidence="10">Chile7</strain>
    </source>
</reference>
<dbReference type="SUPFAM" id="SSF118215">
    <property type="entry name" value="Proton glutamate symport protein"/>
    <property type="match status" value="1"/>
</dbReference>
<keyword evidence="7" id="KW-0769">Symport</keyword>
<dbReference type="GO" id="GO:0005886">
    <property type="term" value="C:plasma membrane"/>
    <property type="evidence" value="ECO:0007669"/>
    <property type="project" value="UniProtKB-SubCell"/>
</dbReference>
<evidence type="ECO:0000256" key="4">
    <source>
        <dbReference type="ARBA" id="ARBA00022692"/>
    </source>
</evidence>
<evidence type="ECO:0000256" key="8">
    <source>
        <dbReference type="SAM" id="Coils"/>
    </source>
</evidence>
<dbReference type="AlphaFoldDB" id="A0A3F2RDD5"/>
<dbReference type="Proteomes" id="UP000284657">
    <property type="component" value="Unassembled WGS sequence"/>
</dbReference>
<dbReference type="EMBL" id="MBAD02002736">
    <property type="protein sequence ID" value="RLN44988.1"/>
    <property type="molecule type" value="Genomic_DNA"/>
</dbReference>
<feature type="compositionally biased region" description="Low complexity" evidence="9">
    <location>
        <begin position="1"/>
        <end position="11"/>
    </location>
</feature>
<dbReference type="Pfam" id="PF00375">
    <property type="entry name" value="SDF"/>
    <property type="match status" value="2"/>
</dbReference>
<feature type="transmembrane region" description="Helical" evidence="7">
    <location>
        <begin position="574"/>
        <end position="600"/>
    </location>
</feature>
<comment type="caution">
    <text evidence="11">The sequence shown here is derived from an EMBL/GenBank/DDBJ whole genome shotgun (WGS) entry which is preliminary data.</text>
</comment>
<dbReference type="Gene3D" id="1.10.3860.10">
    <property type="entry name" value="Sodium:dicarboxylate symporter"/>
    <property type="match status" value="1"/>
</dbReference>
<keyword evidence="8" id="KW-0175">Coiled coil</keyword>
<dbReference type="PANTHER" id="PTHR42865">
    <property type="entry name" value="PROTON/GLUTAMATE-ASPARTATE SYMPORTER"/>
    <property type="match status" value="1"/>
</dbReference>
<evidence type="ECO:0000256" key="5">
    <source>
        <dbReference type="ARBA" id="ARBA00022989"/>
    </source>
</evidence>
<organism evidence="11 12">
    <name type="scientific">Phytophthora kernoviae</name>
    <dbReference type="NCBI Taxonomy" id="325452"/>
    <lineage>
        <taxon>Eukaryota</taxon>
        <taxon>Sar</taxon>
        <taxon>Stramenopiles</taxon>
        <taxon>Oomycota</taxon>
        <taxon>Peronosporomycetes</taxon>
        <taxon>Peronosporales</taxon>
        <taxon>Peronosporaceae</taxon>
        <taxon>Phytophthora</taxon>
    </lineage>
</organism>
<gene>
    <name evidence="10" type="ORF">BBJ29_007402</name>
    <name evidence="11" type="ORF">BBP00_00009221</name>
</gene>
<proteinExistence type="inferred from homology"/>